<proteinExistence type="predicted"/>
<dbReference type="AlphaFoldDB" id="K3WKX0"/>
<keyword evidence="3" id="KW-1185">Reference proteome</keyword>
<reference evidence="2" key="3">
    <citation type="submission" date="2015-02" db="UniProtKB">
        <authorList>
            <consortium name="EnsemblProtists"/>
        </authorList>
    </citation>
    <scope>IDENTIFICATION</scope>
    <source>
        <strain evidence="2">DAOM BR144</strain>
    </source>
</reference>
<evidence type="ECO:0000313" key="3">
    <source>
        <dbReference type="Proteomes" id="UP000019132"/>
    </source>
</evidence>
<evidence type="ECO:0000313" key="2">
    <source>
        <dbReference type="EnsemblProtists" id="PYU1_T005612"/>
    </source>
</evidence>
<dbReference type="HOGENOM" id="CLU_2339971_0_0_1"/>
<dbReference type="EnsemblProtists" id="PYU1_T005612">
    <property type="protein sequence ID" value="PYU1_T005612"/>
    <property type="gene ID" value="PYU1_G005601"/>
</dbReference>
<dbReference type="VEuPathDB" id="FungiDB:PYU1_G005601"/>
<dbReference type="EMBL" id="GL376573">
    <property type="status" value="NOT_ANNOTATED_CDS"/>
    <property type="molecule type" value="Genomic_DNA"/>
</dbReference>
<accession>K3WKX0</accession>
<reference evidence="3" key="1">
    <citation type="journal article" date="2010" name="Genome Biol.">
        <title>Genome sequence of the necrotrophic plant pathogen Pythium ultimum reveals original pathogenicity mechanisms and effector repertoire.</title>
        <authorList>
            <person name="Levesque C.A."/>
            <person name="Brouwer H."/>
            <person name="Cano L."/>
            <person name="Hamilton J.P."/>
            <person name="Holt C."/>
            <person name="Huitema E."/>
            <person name="Raffaele S."/>
            <person name="Robideau G.P."/>
            <person name="Thines M."/>
            <person name="Win J."/>
            <person name="Zerillo M.M."/>
            <person name="Beakes G.W."/>
            <person name="Boore J.L."/>
            <person name="Busam D."/>
            <person name="Dumas B."/>
            <person name="Ferriera S."/>
            <person name="Fuerstenberg S.I."/>
            <person name="Gachon C.M."/>
            <person name="Gaulin E."/>
            <person name="Govers F."/>
            <person name="Grenville-Briggs L."/>
            <person name="Horner N."/>
            <person name="Hostetler J."/>
            <person name="Jiang R.H."/>
            <person name="Johnson J."/>
            <person name="Krajaejun T."/>
            <person name="Lin H."/>
            <person name="Meijer H.J."/>
            <person name="Moore B."/>
            <person name="Morris P."/>
            <person name="Phuntmart V."/>
            <person name="Puiu D."/>
            <person name="Shetty J."/>
            <person name="Stajich J.E."/>
            <person name="Tripathy S."/>
            <person name="Wawra S."/>
            <person name="van West P."/>
            <person name="Whitty B.R."/>
            <person name="Coutinho P.M."/>
            <person name="Henrissat B."/>
            <person name="Martin F."/>
            <person name="Thomas P.D."/>
            <person name="Tyler B.M."/>
            <person name="De Vries R.P."/>
            <person name="Kamoun S."/>
            <person name="Yandell M."/>
            <person name="Tisserat N."/>
            <person name="Buell C.R."/>
        </authorList>
    </citation>
    <scope>NUCLEOTIDE SEQUENCE</scope>
    <source>
        <strain evidence="3">DAOM:BR144</strain>
    </source>
</reference>
<reference evidence="3" key="2">
    <citation type="submission" date="2010-04" db="EMBL/GenBank/DDBJ databases">
        <authorList>
            <person name="Buell R."/>
            <person name="Hamilton J."/>
            <person name="Hostetler J."/>
        </authorList>
    </citation>
    <scope>NUCLEOTIDE SEQUENCE [LARGE SCALE GENOMIC DNA]</scope>
    <source>
        <strain evidence="3">DAOM:BR144</strain>
    </source>
</reference>
<sequence length="98" mass="10604">MNGGRYGASPSPPSPSELQAPPLQPSLPAFIASLTSVDVDALRRVFNERLCVDDLRVLGAFAAQPHPLLHAVLACTHCLLLTLSSSHHRQEEQLELQV</sequence>
<organism evidence="2 3">
    <name type="scientific">Globisporangium ultimum (strain ATCC 200006 / CBS 805.95 / DAOM BR144)</name>
    <name type="common">Pythium ultimum</name>
    <dbReference type="NCBI Taxonomy" id="431595"/>
    <lineage>
        <taxon>Eukaryota</taxon>
        <taxon>Sar</taxon>
        <taxon>Stramenopiles</taxon>
        <taxon>Oomycota</taxon>
        <taxon>Peronosporomycetes</taxon>
        <taxon>Pythiales</taxon>
        <taxon>Pythiaceae</taxon>
        <taxon>Globisporangium</taxon>
    </lineage>
</organism>
<feature type="region of interest" description="Disordered" evidence="1">
    <location>
        <begin position="1"/>
        <end position="23"/>
    </location>
</feature>
<name>K3WKX0_GLOUD</name>
<protein>
    <submittedName>
        <fullName evidence="2">Uncharacterized protein</fullName>
    </submittedName>
</protein>
<evidence type="ECO:0000256" key="1">
    <source>
        <dbReference type="SAM" id="MobiDB-lite"/>
    </source>
</evidence>
<dbReference type="Proteomes" id="UP000019132">
    <property type="component" value="Unassembled WGS sequence"/>
</dbReference>
<dbReference type="InParanoid" id="K3WKX0"/>
<dbReference type="eggNOG" id="ENOG502TFH3">
    <property type="taxonomic scope" value="Eukaryota"/>
</dbReference>